<proteinExistence type="predicted"/>
<evidence type="ECO:0000313" key="4">
    <source>
        <dbReference type="Proteomes" id="UP000636010"/>
    </source>
</evidence>
<dbReference type="InterPro" id="IPR045944">
    <property type="entry name" value="DUF6364"/>
</dbReference>
<reference evidence="1" key="1">
    <citation type="journal article" date="2014" name="Int. J. Syst. Evol. Microbiol.">
        <title>Complete genome of a new Firmicutes species belonging to the dominant human colonic microbiota ('Ruminococcus bicirculans') reveals two chromosomes and a selective capacity to utilize plant glucans.</title>
        <authorList>
            <consortium name="NISC Comparative Sequencing Program"/>
            <person name="Wegmann U."/>
            <person name="Louis P."/>
            <person name="Goesmann A."/>
            <person name="Henrissat B."/>
            <person name="Duncan S.H."/>
            <person name="Flint H.J."/>
        </authorList>
    </citation>
    <scope>NUCLEOTIDE SEQUENCE</scope>
    <source>
        <strain evidence="1">CGMCC 1.10832</strain>
    </source>
</reference>
<dbReference type="Proteomes" id="UP000240608">
    <property type="component" value="Unassembled WGS sequence"/>
</dbReference>
<reference evidence="4" key="3">
    <citation type="journal article" date="2019" name="Int. J. Syst. Evol. Microbiol.">
        <title>The Global Catalogue of Microorganisms (GCM) 10K type strain sequencing project: providing services to taxonomists for standard genome sequencing and annotation.</title>
        <authorList>
            <consortium name="The Broad Institute Genomics Platform"/>
            <consortium name="The Broad Institute Genome Sequencing Center for Infectious Disease"/>
            <person name="Wu L."/>
            <person name="Ma J."/>
        </authorList>
    </citation>
    <scope>NUCLEOTIDE SEQUENCE [LARGE SCALE GENOMIC DNA]</scope>
    <source>
        <strain evidence="4">CGMCC 1.10832</strain>
    </source>
</reference>
<dbReference type="RefSeq" id="WP_188459790.1">
    <property type="nucleotide sequence ID" value="NZ_BAABHU010000001.1"/>
</dbReference>
<reference evidence="2 3" key="2">
    <citation type="submission" date="2018-03" db="EMBL/GenBank/DDBJ databases">
        <title>Cross-interface Injection: A General Nanoliter Liquid Handling Method Applied to Single Cells Genome Amplification Automated Nanoliter Liquid Handling Applied to Single Cell Multiple Displacement Amplification.</title>
        <authorList>
            <person name="Yun J."/>
            <person name="Xu P."/>
            <person name="Xu J."/>
            <person name="Dai X."/>
            <person name="Wang Y."/>
            <person name="Zheng X."/>
            <person name="Cao C."/>
            <person name="Yi Q."/>
            <person name="Zhu Y."/>
            <person name="Wang L."/>
            <person name="Dong Z."/>
            <person name="Huang Y."/>
            <person name="Huang L."/>
            <person name="Du W."/>
        </authorList>
    </citation>
    <scope>NUCLEOTIDE SEQUENCE [LARGE SCALE GENOMIC DNA]</scope>
    <source>
        <strain evidence="2 3">Z-D1-2</strain>
    </source>
</reference>
<evidence type="ECO:0000313" key="1">
    <source>
        <dbReference type="EMBL" id="GGC19322.1"/>
    </source>
</evidence>
<organism evidence="2 3">
    <name type="scientific">Marivirga lumbricoides</name>
    <dbReference type="NCBI Taxonomy" id="1046115"/>
    <lineage>
        <taxon>Bacteria</taxon>
        <taxon>Pseudomonadati</taxon>
        <taxon>Bacteroidota</taxon>
        <taxon>Cytophagia</taxon>
        <taxon>Cytophagales</taxon>
        <taxon>Marivirgaceae</taxon>
        <taxon>Marivirga</taxon>
    </lineage>
</organism>
<accession>A0A2T4DUA5</accession>
<dbReference type="AlphaFoldDB" id="A0A2T4DUA5"/>
<dbReference type="Pfam" id="PF19891">
    <property type="entry name" value="DUF6364"/>
    <property type="match status" value="1"/>
</dbReference>
<comment type="caution">
    <text evidence="2">The sequence shown here is derived from an EMBL/GenBank/DDBJ whole genome shotgun (WGS) entry which is preliminary data.</text>
</comment>
<name>A0A2T4DUA5_9BACT</name>
<gene>
    <name evidence="2" type="ORF">C9994_02880</name>
    <name evidence="1" type="ORF">GCM10011506_00480</name>
</gene>
<keyword evidence="4" id="KW-1185">Reference proteome</keyword>
<dbReference type="EMBL" id="PYVU01000014">
    <property type="protein sequence ID" value="PTB97411.1"/>
    <property type="molecule type" value="Genomic_DNA"/>
</dbReference>
<evidence type="ECO:0000313" key="3">
    <source>
        <dbReference type="Proteomes" id="UP000240608"/>
    </source>
</evidence>
<sequence>MDAKVTLSFNEEVIGKAKQFAEKNNISLSRLTEFLLRQITTGEYKSLDELPVADWVNQVAEGKAEYHTKSRKRKDMKAEYLASKK</sequence>
<dbReference type="EMBL" id="BMEC01000001">
    <property type="protein sequence ID" value="GGC19322.1"/>
    <property type="molecule type" value="Genomic_DNA"/>
</dbReference>
<reference evidence="1" key="4">
    <citation type="submission" date="2024-05" db="EMBL/GenBank/DDBJ databases">
        <authorList>
            <person name="Sun Q."/>
            <person name="Zhou Y."/>
        </authorList>
    </citation>
    <scope>NUCLEOTIDE SEQUENCE</scope>
    <source>
        <strain evidence="1">CGMCC 1.10832</strain>
    </source>
</reference>
<evidence type="ECO:0000313" key="2">
    <source>
        <dbReference type="EMBL" id="PTB97411.1"/>
    </source>
</evidence>
<protein>
    <submittedName>
        <fullName evidence="2">Uncharacterized protein</fullName>
    </submittedName>
</protein>
<dbReference type="Proteomes" id="UP000636010">
    <property type="component" value="Unassembled WGS sequence"/>
</dbReference>